<feature type="domain" description="Conserved hypothetical protein CHP02391" evidence="1">
    <location>
        <begin position="112"/>
        <end position="224"/>
    </location>
</feature>
<name>A0ABW1DM40_9DEIO</name>
<dbReference type="InterPro" id="IPR012654">
    <property type="entry name" value="CHP02391"/>
</dbReference>
<protein>
    <submittedName>
        <fullName evidence="2">TIGR02391 family protein</fullName>
    </submittedName>
</protein>
<accession>A0ABW1DM40</accession>
<dbReference type="EMBL" id="JBHSOH010000020">
    <property type="protein sequence ID" value="MFC5849379.1"/>
    <property type="molecule type" value="Genomic_DNA"/>
</dbReference>
<keyword evidence="3" id="KW-1185">Reference proteome</keyword>
<evidence type="ECO:0000313" key="2">
    <source>
        <dbReference type="EMBL" id="MFC5849379.1"/>
    </source>
</evidence>
<sequence>MNPILNGLLENLRDISLNIVTTDTGDSEANDRAYRECRDTITDSFGVESLPDVIRANRTGRQLRTRAQEMGGYVPRRTWLNQSFDSKIDHHERVGAFLGPAGPGTDLLPDYFHPELVRRCQSDFETGDYPSAILKAFRYIEVRVRELAHLDATDIGIALISKAMSPRSARIVFSSIEAEQEAQHALFRGAIGSLKNPLSHKEVEHPDRGRTLERLGFASMLLHDLDDATLTLPPAS</sequence>
<proteinExistence type="predicted"/>
<dbReference type="RefSeq" id="WP_380050485.1">
    <property type="nucleotide sequence ID" value="NZ_JBHSOH010000020.1"/>
</dbReference>
<evidence type="ECO:0000259" key="1">
    <source>
        <dbReference type="Pfam" id="PF09509"/>
    </source>
</evidence>
<organism evidence="2 3">
    <name type="scientific">Deinococcus petrolearius</name>
    <dbReference type="NCBI Taxonomy" id="1751295"/>
    <lineage>
        <taxon>Bacteria</taxon>
        <taxon>Thermotogati</taxon>
        <taxon>Deinococcota</taxon>
        <taxon>Deinococci</taxon>
        <taxon>Deinococcales</taxon>
        <taxon>Deinococcaceae</taxon>
        <taxon>Deinococcus</taxon>
    </lineage>
</organism>
<reference evidence="3" key="1">
    <citation type="journal article" date="2019" name="Int. J. Syst. Evol. Microbiol.">
        <title>The Global Catalogue of Microorganisms (GCM) 10K type strain sequencing project: providing services to taxonomists for standard genome sequencing and annotation.</title>
        <authorList>
            <consortium name="The Broad Institute Genomics Platform"/>
            <consortium name="The Broad Institute Genome Sequencing Center for Infectious Disease"/>
            <person name="Wu L."/>
            <person name="Ma J."/>
        </authorList>
    </citation>
    <scope>NUCLEOTIDE SEQUENCE [LARGE SCALE GENOMIC DNA]</scope>
    <source>
        <strain evidence="3">CGMCC 1.15053</strain>
    </source>
</reference>
<dbReference type="NCBIfam" id="TIGR02391">
    <property type="entry name" value="hypoth_ymh"/>
    <property type="match status" value="1"/>
</dbReference>
<gene>
    <name evidence="2" type="ORF">ACFPQ6_13785</name>
</gene>
<evidence type="ECO:0000313" key="3">
    <source>
        <dbReference type="Proteomes" id="UP001595979"/>
    </source>
</evidence>
<dbReference type="Proteomes" id="UP001595979">
    <property type="component" value="Unassembled WGS sequence"/>
</dbReference>
<comment type="caution">
    <text evidence="2">The sequence shown here is derived from an EMBL/GenBank/DDBJ whole genome shotgun (WGS) entry which is preliminary data.</text>
</comment>
<dbReference type="Pfam" id="PF09509">
    <property type="entry name" value="Hypoth_Ymh"/>
    <property type="match status" value="1"/>
</dbReference>